<reference evidence="2 3" key="1">
    <citation type="journal article" date="2023" name="Insect Mol. Biol.">
        <title>Genome sequencing provides insights into the evolution of gene families encoding plant cell wall-degrading enzymes in longhorned beetles.</title>
        <authorList>
            <person name="Shin N.R."/>
            <person name="Okamura Y."/>
            <person name="Kirsch R."/>
            <person name="Pauchet Y."/>
        </authorList>
    </citation>
    <scope>NUCLEOTIDE SEQUENCE [LARGE SCALE GENOMIC DNA]</scope>
    <source>
        <strain evidence="2">EAD_L_NR</strain>
    </source>
</reference>
<dbReference type="Gene3D" id="6.10.140.2220">
    <property type="match status" value="1"/>
</dbReference>
<dbReference type="SUPFAM" id="SSF82199">
    <property type="entry name" value="SET domain"/>
    <property type="match status" value="1"/>
</dbReference>
<evidence type="ECO:0000256" key="1">
    <source>
        <dbReference type="SAM" id="MobiDB-lite"/>
    </source>
</evidence>
<gene>
    <name evidence="2" type="ORF">NQ315_001992</name>
</gene>
<proteinExistence type="predicted"/>
<protein>
    <recommendedName>
        <fullName evidence="4">SET domain-containing protein</fullName>
    </recommendedName>
</protein>
<dbReference type="InterPro" id="IPR053010">
    <property type="entry name" value="SET_SmydA-8"/>
</dbReference>
<evidence type="ECO:0000313" key="3">
    <source>
        <dbReference type="Proteomes" id="UP001159042"/>
    </source>
</evidence>
<sequence length="569" mass="65390">MAEKMYKILINDTLGRYIAASKQIKAGELILVEEPVLVGPQLDGPSICFNCCRNVRISGYIFCRNCNKAIICGPKCTGNLHTTEECLSLKEASVTGEILARYGQIVFPLRCILWKKYKTNVFESFMQLESHLERRRDTHIWRRHKIAVEDILRYQLFENVNNELVQKVCGILDVNSFEIRPPTSSVEMIKNPGVQCLRGLYLQAALMAHDCVGNTHLSVDDDFLLRIHASVDIPEGTPIFFNYCNVLQGTIDRKQHLREGKYFECCCVRCKDATELGTDLSSLKCHRCRKGLIRLINPETAKSNWECVECSKKFASGLINLTVQEGRRRIHDLGRENTILTLLKANNWIRCFADYSNINEMEKLLATLSVTFHPNHFLILELQQNMAGAYTRLPPNKKNLSRKIALCQWLLNVFCKIEPGLSRMKALTLYELQSSLIDLSNKQHRDKEITDEKLVTKLLSAESILKESIQHLLYEPLKSPEGKIAQRAMYELKMLRTSISSIQEDVLKSSKQRTKLGRRIGRELTDNDENKIDCKTEEDKELIKDKLENGNSKSSRRRRHKKKNIQNNN</sequence>
<evidence type="ECO:0000313" key="2">
    <source>
        <dbReference type="EMBL" id="KAJ8923433.1"/>
    </source>
</evidence>
<evidence type="ECO:0008006" key="4">
    <source>
        <dbReference type="Google" id="ProtNLM"/>
    </source>
</evidence>
<organism evidence="2 3">
    <name type="scientific">Exocentrus adspersus</name>
    <dbReference type="NCBI Taxonomy" id="1586481"/>
    <lineage>
        <taxon>Eukaryota</taxon>
        <taxon>Metazoa</taxon>
        <taxon>Ecdysozoa</taxon>
        <taxon>Arthropoda</taxon>
        <taxon>Hexapoda</taxon>
        <taxon>Insecta</taxon>
        <taxon>Pterygota</taxon>
        <taxon>Neoptera</taxon>
        <taxon>Endopterygota</taxon>
        <taxon>Coleoptera</taxon>
        <taxon>Polyphaga</taxon>
        <taxon>Cucujiformia</taxon>
        <taxon>Chrysomeloidea</taxon>
        <taxon>Cerambycidae</taxon>
        <taxon>Lamiinae</taxon>
        <taxon>Acanthocinini</taxon>
        <taxon>Exocentrus</taxon>
    </lineage>
</organism>
<dbReference type="Gene3D" id="1.10.220.160">
    <property type="match status" value="1"/>
</dbReference>
<dbReference type="AlphaFoldDB" id="A0AAV8WAU2"/>
<feature type="compositionally biased region" description="Basic residues" evidence="1">
    <location>
        <begin position="554"/>
        <end position="569"/>
    </location>
</feature>
<dbReference type="CDD" id="cd20071">
    <property type="entry name" value="SET_SMYD"/>
    <property type="match status" value="1"/>
</dbReference>
<comment type="caution">
    <text evidence="2">The sequence shown here is derived from an EMBL/GenBank/DDBJ whole genome shotgun (WGS) entry which is preliminary data.</text>
</comment>
<dbReference type="EMBL" id="JANEYG010000005">
    <property type="protein sequence ID" value="KAJ8923433.1"/>
    <property type="molecule type" value="Genomic_DNA"/>
</dbReference>
<name>A0AAV8WAU2_9CUCU</name>
<feature type="region of interest" description="Disordered" evidence="1">
    <location>
        <begin position="544"/>
        <end position="569"/>
    </location>
</feature>
<dbReference type="InterPro" id="IPR046341">
    <property type="entry name" value="SET_dom_sf"/>
</dbReference>
<dbReference type="Proteomes" id="UP001159042">
    <property type="component" value="Unassembled WGS sequence"/>
</dbReference>
<dbReference type="PANTHER" id="PTHR46455:SF6">
    <property type="entry name" value="RE22408P-RELATED"/>
    <property type="match status" value="1"/>
</dbReference>
<accession>A0AAV8WAU2</accession>
<dbReference type="Gene3D" id="2.170.270.10">
    <property type="entry name" value="SET domain"/>
    <property type="match status" value="1"/>
</dbReference>
<keyword evidence="3" id="KW-1185">Reference proteome</keyword>
<dbReference type="PANTHER" id="PTHR46455">
    <property type="entry name" value="SET AND MYND DOMAIN CONTAINING, ARTHROPOD-SPECIFIC, MEMBER 4, ISOFORM A"/>
    <property type="match status" value="1"/>
</dbReference>